<dbReference type="PANTHER" id="PTHR45033">
    <property type="match status" value="1"/>
</dbReference>
<dbReference type="InterPro" id="IPR052711">
    <property type="entry name" value="Zinc_ADH-like"/>
</dbReference>
<dbReference type="SUPFAM" id="SSF51735">
    <property type="entry name" value="NAD(P)-binding Rossmann-fold domains"/>
    <property type="match status" value="1"/>
</dbReference>
<accession>A0A377FV41</accession>
<gene>
    <name evidence="1" type="ORF">NCTC13163_02056</name>
</gene>
<dbReference type="AlphaFoldDB" id="A0A377FV41"/>
<dbReference type="Gene3D" id="3.40.50.720">
    <property type="entry name" value="NAD(P)-binding Rossmann-like Domain"/>
    <property type="match status" value="1"/>
</dbReference>
<dbReference type="EMBL" id="UGGP01000001">
    <property type="protein sequence ID" value="STO08680.1"/>
    <property type="molecule type" value="Genomic_DNA"/>
</dbReference>
<evidence type="ECO:0000313" key="2">
    <source>
        <dbReference type="Proteomes" id="UP000254060"/>
    </source>
</evidence>
<sequence>MIFSKRTGGPVDAVLDVVGDALFKTALDVLKNGGKFCISGSAGGQQTHLDFRTLYLKHITMYGSVLGTRAEFQAMLEAIKSGQMKPVVDRTFSLDEARDAQTYFKQRGKFGKIVLIP</sequence>
<proteinExistence type="predicted"/>
<reference evidence="1 2" key="1">
    <citation type="submission" date="2018-06" db="EMBL/GenBank/DDBJ databases">
        <authorList>
            <consortium name="Pathogen Informatics"/>
            <person name="Doyle S."/>
        </authorList>
    </citation>
    <scope>NUCLEOTIDE SEQUENCE [LARGE SCALE GENOMIC DNA]</scope>
    <source>
        <strain evidence="1 2">NCTC13163</strain>
    </source>
</reference>
<evidence type="ECO:0000313" key="1">
    <source>
        <dbReference type="EMBL" id="STO08680.1"/>
    </source>
</evidence>
<dbReference type="InterPro" id="IPR036291">
    <property type="entry name" value="NAD(P)-bd_dom_sf"/>
</dbReference>
<protein>
    <submittedName>
        <fullName evidence="1">Putative alcohol dehydrogenase</fullName>
    </submittedName>
</protein>
<dbReference type="STRING" id="1397694.GCA_000702585_02546"/>
<name>A0A377FV41_9BACL</name>
<dbReference type="Pfam" id="PF13602">
    <property type="entry name" value="ADH_zinc_N_2"/>
    <property type="match status" value="1"/>
</dbReference>
<dbReference type="Proteomes" id="UP000254060">
    <property type="component" value="Unassembled WGS sequence"/>
</dbReference>
<organism evidence="1 2">
    <name type="scientific">Exiguobacterium aurantiacum</name>
    <dbReference type="NCBI Taxonomy" id="33987"/>
    <lineage>
        <taxon>Bacteria</taxon>
        <taxon>Bacillati</taxon>
        <taxon>Bacillota</taxon>
        <taxon>Bacilli</taxon>
        <taxon>Bacillales</taxon>
        <taxon>Bacillales Family XII. Incertae Sedis</taxon>
        <taxon>Exiguobacterium</taxon>
    </lineage>
</organism>
<dbReference type="Gene3D" id="3.90.180.10">
    <property type="entry name" value="Medium-chain alcohol dehydrogenases, catalytic domain"/>
    <property type="match status" value="1"/>
</dbReference>
<dbReference type="PANTHER" id="PTHR45033:SF2">
    <property type="entry name" value="ZINC-TYPE ALCOHOL DEHYDROGENASE-LIKE PROTEIN C1773.06C"/>
    <property type="match status" value="1"/>
</dbReference>